<feature type="region of interest" description="Disordered" evidence="1">
    <location>
        <begin position="100"/>
        <end position="134"/>
    </location>
</feature>
<name>A0ABD6EVA7_9BILA</name>
<dbReference type="Proteomes" id="UP001608902">
    <property type="component" value="Unassembled WGS sequence"/>
</dbReference>
<accession>A0ABD6EVA7</accession>
<feature type="compositionally biased region" description="Polar residues" evidence="1">
    <location>
        <begin position="107"/>
        <end position="118"/>
    </location>
</feature>
<organism evidence="2 3">
    <name type="scientific">Gnathostoma spinigerum</name>
    <dbReference type="NCBI Taxonomy" id="75299"/>
    <lineage>
        <taxon>Eukaryota</taxon>
        <taxon>Metazoa</taxon>
        <taxon>Ecdysozoa</taxon>
        <taxon>Nematoda</taxon>
        <taxon>Chromadorea</taxon>
        <taxon>Rhabditida</taxon>
        <taxon>Spirurina</taxon>
        <taxon>Gnathostomatomorpha</taxon>
        <taxon>Gnathostomatoidea</taxon>
        <taxon>Gnathostomatidae</taxon>
        <taxon>Gnathostoma</taxon>
    </lineage>
</organism>
<proteinExistence type="predicted"/>
<dbReference type="EMBL" id="JBGFUD010010883">
    <property type="protein sequence ID" value="MFH4983037.1"/>
    <property type="molecule type" value="Genomic_DNA"/>
</dbReference>
<dbReference type="AlphaFoldDB" id="A0ABD6EVA7"/>
<comment type="caution">
    <text evidence="2">The sequence shown here is derived from an EMBL/GenBank/DDBJ whole genome shotgun (WGS) entry which is preliminary data.</text>
</comment>
<evidence type="ECO:0000313" key="2">
    <source>
        <dbReference type="EMBL" id="MFH4983037.1"/>
    </source>
</evidence>
<evidence type="ECO:0000256" key="1">
    <source>
        <dbReference type="SAM" id="MobiDB-lite"/>
    </source>
</evidence>
<sequence length="134" mass="15043">MSSCDDFSDDDSDDNVREARSYTAYRNQCGDSMNSSQLLHSRGQISARNRLDYSEDIQPIVDSIDLTDEDVRFAFGSNTTNHAKSKSPVDSSVSLYRTGLRSRNEASRISNRPSHSFYSTFLSDDSSNSSLFEE</sequence>
<feature type="compositionally biased region" description="Low complexity" evidence="1">
    <location>
        <begin position="119"/>
        <end position="134"/>
    </location>
</feature>
<gene>
    <name evidence="2" type="ORF">AB6A40_009746</name>
</gene>
<feature type="region of interest" description="Disordered" evidence="1">
    <location>
        <begin position="1"/>
        <end position="41"/>
    </location>
</feature>
<keyword evidence="3" id="KW-1185">Reference proteome</keyword>
<evidence type="ECO:0000313" key="3">
    <source>
        <dbReference type="Proteomes" id="UP001608902"/>
    </source>
</evidence>
<reference evidence="2 3" key="1">
    <citation type="submission" date="2024-08" db="EMBL/GenBank/DDBJ databases">
        <title>Gnathostoma spinigerum genome.</title>
        <authorList>
            <person name="Gonzalez-Bertolin B."/>
            <person name="Monzon S."/>
            <person name="Zaballos A."/>
            <person name="Jimenez P."/>
            <person name="Dekumyoy P."/>
            <person name="Varona S."/>
            <person name="Cuesta I."/>
            <person name="Sumanam S."/>
            <person name="Adisakwattana P."/>
            <person name="Gasser R.B."/>
            <person name="Hernandez-Gonzalez A."/>
            <person name="Young N.D."/>
            <person name="Perteguer M.J."/>
        </authorList>
    </citation>
    <scope>NUCLEOTIDE SEQUENCE [LARGE SCALE GENOMIC DNA]</scope>
    <source>
        <strain evidence="2">AL3</strain>
        <tissue evidence="2">Liver</tissue>
    </source>
</reference>
<feature type="compositionally biased region" description="Acidic residues" evidence="1">
    <location>
        <begin position="1"/>
        <end position="13"/>
    </location>
</feature>
<protein>
    <submittedName>
        <fullName evidence="2">Uncharacterized protein</fullName>
    </submittedName>
</protein>
<feature type="compositionally biased region" description="Polar residues" evidence="1">
    <location>
        <begin position="24"/>
        <end position="41"/>
    </location>
</feature>